<dbReference type="Gene3D" id="1.10.3450.10">
    <property type="entry name" value="TTHA0068-like"/>
    <property type="match status" value="1"/>
</dbReference>
<dbReference type="PANTHER" id="PTHR34796:SF1">
    <property type="entry name" value="EXPRESSED PROTEIN"/>
    <property type="match status" value="1"/>
</dbReference>
<dbReference type="Pfam" id="PF03745">
    <property type="entry name" value="DUF309"/>
    <property type="match status" value="1"/>
</dbReference>
<name>A0ABM6LHB1_9BACI</name>
<dbReference type="InterPro" id="IPR005500">
    <property type="entry name" value="DUF309"/>
</dbReference>
<dbReference type="RefSeq" id="WP_006636463.1">
    <property type="nucleotide sequence ID" value="NZ_BORD01000005.1"/>
</dbReference>
<dbReference type="PANTHER" id="PTHR34796">
    <property type="entry name" value="EXPRESSED PROTEIN"/>
    <property type="match status" value="1"/>
</dbReference>
<evidence type="ECO:0000313" key="1">
    <source>
        <dbReference type="EMBL" id="ASB88647.1"/>
    </source>
</evidence>
<evidence type="ECO:0008006" key="3">
    <source>
        <dbReference type="Google" id="ProtNLM"/>
    </source>
</evidence>
<dbReference type="Proteomes" id="UP000196877">
    <property type="component" value="Chromosome"/>
</dbReference>
<dbReference type="InterPro" id="IPR023203">
    <property type="entry name" value="TTHA0068_sf"/>
</dbReference>
<sequence length="174" mass="20537">MYPEAYIEYLAEFHGSRDYFECHELLEEHWKKDPPGKRKLYWVGLIQLAVALYHQRRGNFTGAKRLMANSLRILEAEQAAVEALGLDHGRLVSLMRRTCQKIEAHSPYESIMLPIRDPRLIHACQKVCEQKSYHWGQKSPETDAFLVHKHRLRDRTEVLTEREKEIARRKKSRG</sequence>
<protein>
    <recommendedName>
        <fullName evidence="3">DUF309 domain-containing protein</fullName>
    </recommendedName>
</protein>
<dbReference type="EMBL" id="CP021920">
    <property type="protein sequence ID" value="ASB88647.1"/>
    <property type="molecule type" value="Genomic_DNA"/>
</dbReference>
<reference evidence="1 2" key="1">
    <citation type="submission" date="2017-06" db="EMBL/GenBank/DDBJ databases">
        <title>Genome sequence of Bacillus sonorensis strain SRCM101395.</title>
        <authorList>
            <person name="Cho S.H."/>
        </authorList>
    </citation>
    <scope>NUCLEOTIDE SEQUENCE [LARGE SCALE GENOMIC DNA]</scope>
    <source>
        <strain evidence="1 2">SRCM101395</strain>
    </source>
</reference>
<keyword evidence="2" id="KW-1185">Reference proteome</keyword>
<dbReference type="GeneID" id="92853914"/>
<gene>
    <name evidence="1" type="ORF">S101395_02139</name>
</gene>
<accession>A0ABM6LHB1</accession>
<evidence type="ECO:0000313" key="2">
    <source>
        <dbReference type="Proteomes" id="UP000196877"/>
    </source>
</evidence>
<proteinExistence type="predicted"/>
<dbReference type="SUPFAM" id="SSF140663">
    <property type="entry name" value="TTHA0068-like"/>
    <property type="match status" value="1"/>
</dbReference>
<organism evidence="1 2">
    <name type="scientific">Bacillus sonorensis</name>
    <dbReference type="NCBI Taxonomy" id="119858"/>
    <lineage>
        <taxon>Bacteria</taxon>
        <taxon>Bacillati</taxon>
        <taxon>Bacillota</taxon>
        <taxon>Bacilli</taxon>
        <taxon>Bacillales</taxon>
        <taxon>Bacillaceae</taxon>
        <taxon>Bacillus</taxon>
    </lineage>
</organism>